<name>J0PRW7_HELPX</name>
<dbReference type="PATRIC" id="fig|992075.3.peg.1362"/>
<dbReference type="InterPro" id="IPR007712">
    <property type="entry name" value="RelE/ParE_toxin"/>
</dbReference>
<comment type="caution">
    <text evidence="2">The sequence shown here is derived from an EMBL/GenBank/DDBJ whole genome shotgun (WGS) entry which is preliminary data.</text>
</comment>
<dbReference type="PANTHER" id="PTHR40588">
    <property type="entry name" value="MRNA INTERFERASE TOXIN YAFQ"/>
    <property type="match status" value="1"/>
</dbReference>
<dbReference type="InterPro" id="IPR004386">
    <property type="entry name" value="Toxin_YafQ-like"/>
</dbReference>
<dbReference type="GO" id="GO:0006415">
    <property type="term" value="P:translational termination"/>
    <property type="evidence" value="ECO:0007669"/>
    <property type="project" value="TreeGrafter"/>
</dbReference>
<sequence>MSGRITESDVTSVVDYLKEQKPLQQKYCDHALSGNLKGLRECHVKPNLLLIYEIKK</sequence>
<evidence type="ECO:0000256" key="1">
    <source>
        <dbReference type="ARBA" id="ARBA00022649"/>
    </source>
</evidence>
<keyword evidence="1" id="KW-1277">Toxin-antitoxin system</keyword>
<dbReference type="PIRSF" id="PIRSF006156">
    <property type="entry name" value="YafQ"/>
    <property type="match status" value="1"/>
</dbReference>
<evidence type="ECO:0000313" key="3">
    <source>
        <dbReference type="Proteomes" id="UP000004561"/>
    </source>
</evidence>
<dbReference type="Proteomes" id="UP000004561">
    <property type="component" value="Unassembled WGS sequence"/>
</dbReference>
<organism evidence="2 3">
    <name type="scientific">Helicobacter pylori Hp P-4</name>
    <dbReference type="NCBI Taxonomy" id="992075"/>
    <lineage>
        <taxon>Bacteria</taxon>
        <taxon>Pseudomonadati</taxon>
        <taxon>Campylobacterota</taxon>
        <taxon>Epsilonproteobacteria</taxon>
        <taxon>Campylobacterales</taxon>
        <taxon>Helicobacteraceae</taxon>
        <taxon>Helicobacter</taxon>
    </lineage>
</organism>
<dbReference type="InterPro" id="IPR035093">
    <property type="entry name" value="RelE/ParE_toxin_dom_sf"/>
</dbReference>
<evidence type="ECO:0008006" key="4">
    <source>
        <dbReference type="Google" id="ProtNLM"/>
    </source>
</evidence>
<dbReference type="Pfam" id="PF15738">
    <property type="entry name" value="YafQ_toxin"/>
    <property type="match status" value="1"/>
</dbReference>
<protein>
    <recommendedName>
        <fullName evidence="4">Addiction module toxin, RelE/StbE family protein</fullName>
    </recommendedName>
</protein>
<proteinExistence type="predicted"/>
<dbReference type="Gene3D" id="3.30.2310.20">
    <property type="entry name" value="RelE-like"/>
    <property type="match status" value="1"/>
</dbReference>
<dbReference type="PANTHER" id="PTHR40588:SF1">
    <property type="entry name" value="MRNA INTERFERASE TOXIN YAFQ"/>
    <property type="match status" value="1"/>
</dbReference>
<reference evidence="2 3" key="1">
    <citation type="journal article" date="2013" name="Pathog. Dis.">
        <title>Genome sequences of 65 Helicobacter pylori strains isolated from asymptomatic individuals and patients with gastric cancer, peptic ulcer disease, or gastritis.</title>
        <authorList>
            <person name="Blanchard T.G."/>
            <person name="Czinn S.J."/>
            <person name="Correa P."/>
            <person name="Nakazawa T."/>
            <person name="Keelan M."/>
            <person name="Morningstar L."/>
            <person name="Santana-Cruz I."/>
            <person name="Maroo A."/>
            <person name="McCracken C."/>
            <person name="Shefchek K."/>
            <person name="Daugherty S."/>
            <person name="Song Y."/>
            <person name="Fraser C.M."/>
            <person name="Fricke W.F."/>
        </authorList>
    </citation>
    <scope>NUCLEOTIDE SEQUENCE [LARGE SCALE GENOMIC DNA]</scope>
    <source>
        <strain evidence="2 3">Hp P-4</strain>
    </source>
</reference>
<accession>J0PRW7</accession>
<dbReference type="NCBIfam" id="TIGR02385">
    <property type="entry name" value="RelE_StbE"/>
    <property type="match status" value="1"/>
</dbReference>
<dbReference type="GO" id="GO:0006402">
    <property type="term" value="P:mRNA catabolic process"/>
    <property type="evidence" value="ECO:0007669"/>
    <property type="project" value="TreeGrafter"/>
</dbReference>
<dbReference type="AlphaFoldDB" id="J0PRW7"/>
<dbReference type="GO" id="GO:0004521">
    <property type="term" value="F:RNA endonuclease activity"/>
    <property type="evidence" value="ECO:0007669"/>
    <property type="project" value="TreeGrafter"/>
</dbReference>
<dbReference type="EMBL" id="AKPL01000004">
    <property type="protein sequence ID" value="EJC01386.1"/>
    <property type="molecule type" value="Genomic_DNA"/>
</dbReference>
<dbReference type="SUPFAM" id="SSF143011">
    <property type="entry name" value="RelE-like"/>
    <property type="match status" value="1"/>
</dbReference>
<evidence type="ECO:0000313" key="2">
    <source>
        <dbReference type="EMBL" id="EJC01386.1"/>
    </source>
</evidence>
<gene>
    <name evidence="2" type="ORF">HPHPP4_1401</name>
</gene>